<evidence type="ECO:0000313" key="1">
    <source>
        <dbReference type="EMBL" id="QRN53071.1"/>
    </source>
</evidence>
<sequence length="74" mass="9080">MKRLLHLVKQFLAKYPGLRRKVVNAIYRIPMLDMRLRAALDQRNDQTWRRVDAADLPEEVRTVYTRLRDRMERR</sequence>
<protein>
    <submittedName>
        <fullName evidence="1">Uncharacterized protein</fullName>
    </submittedName>
</protein>
<keyword evidence="2" id="KW-1185">Reference proteome</keyword>
<dbReference type="RefSeq" id="WP_188800303.1">
    <property type="nucleotide sequence ID" value="NZ_BMIZ01000002.1"/>
</dbReference>
<reference evidence="1 2" key="1">
    <citation type="submission" date="2020-10" db="EMBL/GenBank/DDBJ databases">
        <title>Phylogeny of dyella-like bacteria.</title>
        <authorList>
            <person name="Fu J."/>
        </authorList>
    </citation>
    <scope>NUCLEOTIDE SEQUENCE [LARGE SCALE GENOMIC DNA]</scope>
    <source>
        <strain evidence="1 2">DHOB09</strain>
    </source>
</reference>
<gene>
    <name evidence="1" type="ORF">ISN74_16755</name>
</gene>
<organism evidence="1 2">
    <name type="scientific">Dyella caseinilytica</name>
    <dbReference type="NCBI Taxonomy" id="1849581"/>
    <lineage>
        <taxon>Bacteria</taxon>
        <taxon>Pseudomonadati</taxon>
        <taxon>Pseudomonadota</taxon>
        <taxon>Gammaproteobacteria</taxon>
        <taxon>Lysobacterales</taxon>
        <taxon>Rhodanobacteraceae</taxon>
        <taxon>Dyella</taxon>
    </lineage>
</organism>
<evidence type="ECO:0000313" key="2">
    <source>
        <dbReference type="Proteomes" id="UP000663181"/>
    </source>
</evidence>
<dbReference type="EMBL" id="CP064030">
    <property type="protein sequence ID" value="QRN53071.1"/>
    <property type="molecule type" value="Genomic_DNA"/>
</dbReference>
<name>A0ABX7GSR8_9GAMM</name>
<proteinExistence type="predicted"/>
<dbReference type="Proteomes" id="UP000663181">
    <property type="component" value="Chromosome"/>
</dbReference>
<accession>A0ABX7GSR8</accession>